<evidence type="ECO:0000313" key="2">
    <source>
        <dbReference type="EMBL" id="SPD75793.1"/>
    </source>
</evidence>
<name>A0A445N264_9BACT</name>
<feature type="region of interest" description="Disordered" evidence="1">
    <location>
        <begin position="77"/>
        <end position="98"/>
    </location>
</feature>
<feature type="region of interest" description="Disordered" evidence="1">
    <location>
        <begin position="1"/>
        <end position="38"/>
    </location>
</feature>
<feature type="compositionally biased region" description="Basic residues" evidence="1">
    <location>
        <begin position="1"/>
        <end position="11"/>
    </location>
</feature>
<dbReference type="EMBL" id="OJIN01000221">
    <property type="protein sequence ID" value="SPD75793.1"/>
    <property type="molecule type" value="Genomic_DNA"/>
</dbReference>
<reference evidence="2" key="1">
    <citation type="submission" date="2018-01" db="EMBL/GenBank/DDBJ databases">
        <authorList>
            <person name="Regsiter A."/>
            <person name="William W."/>
        </authorList>
    </citation>
    <scope>NUCLEOTIDE SEQUENCE</scope>
    <source>
        <strain evidence="2">TRIP AH-1</strain>
    </source>
</reference>
<gene>
    <name evidence="2" type="ORF">PITCH_A760003</name>
</gene>
<proteinExistence type="predicted"/>
<protein>
    <submittedName>
        <fullName evidence="2">Uncharacterized protein</fullName>
    </submittedName>
</protein>
<dbReference type="AlphaFoldDB" id="A0A445N264"/>
<organism evidence="2">
    <name type="scientific">uncultured Desulfobacterium sp</name>
    <dbReference type="NCBI Taxonomy" id="201089"/>
    <lineage>
        <taxon>Bacteria</taxon>
        <taxon>Pseudomonadati</taxon>
        <taxon>Thermodesulfobacteriota</taxon>
        <taxon>Desulfobacteria</taxon>
        <taxon>Desulfobacterales</taxon>
        <taxon>Desulfobacteriaceae</taxon>
        <taxon>Desulfobacterium</taxon>
        <taxon>environmental samples</taxon>
    </lineage>
</organism>
<accession>A0A445N264</accession>
<sequence length="116" mass="12513">MMSKILKRKKHTTSDAGEKGAINIAREKPETSSITTSDGSFLSKSFWVSPEDQTEIAMKIAIVSTLCHNSSMFKKSMNGKAATEPTVPDAAGKSPMPNHVDRIMAAFPKGPAFLNT</sequence>
<evidence type="ECO:0000256" key="1">
    <source>
        <dbReference type="SAM" id="MobiDB-lite"/>
    </source>
</evidence>